<dbReference type="RefSeq" id="WP_405336797.1">
    <property type="nucleotide sequence ID" value="NZ_JBANFI010000001.1"/>
</dbReference>
<evidence type="ECO:0000259" key="3">
    <source>
        <dbReference type="Pfam" id="PF20303"/>
    </source>
</evidence>
<name>A0ABW8PVG5_9GAMM</name>
<feature type="coiled-coil region" evidence="1">
    <location>
        <begin position="95"/>
        <end position="122"/>
    </location>
</feature>
<keyword evidence="1" id="KW-0175">Coiled coil</keyword>
<keyword evidence="2" id="KW-0812">Transmembrane</keyword>
<organism evidence="4 5">
    <name type="scientific">Marinospirillum alkalitolerans</name>
    <dbReference type="NCBI Taxonomy" id="3123374"/>
    <lineage>
        <taxon>Bacteria</taxon>
        <taxon>Pseudomonadati</taxon>
        <taxon>Pseudomonadota</taxon>
        <taxon>Gammaproteobacteria</taxon>
        <taxon>Oceanospirillales</taxon>
        <taxon>Oceanospirillaceae</taxon>
        <taxon>Marinospirillum</taxon>
    </lineage>
</organism>
<feature type="transmembrane region" description="Helical" evidence="2">
    <location>
        <begin position="70"/>
        <end position="91"/>
    </location>
</feature>
<evidence type="ECO:0000256" key="1">
    <source>
        <dbReference type="SAM" id="Coils"/>
    </source>
</evidence>
<feature type="transmembrane region" description="Helical" evidence="2">
    <location>
        <begin position="38"/>
        <end position="58"/>
    </location>
</feature>
<proteinExistence type="predicted"/>
<dbReference type="Pfam" id="PF20303">
    <property type="entry name" value="YLATT"/>
    <property type="match status" value="1"/>
</dbReference>
<dbReference type="EMBL" id="JBANFI010000001">
    <property type="protein sequence ID" value="MFK7159879.1"/>
    <property type="molecule type" value="Genomic_DNA"/>
</dbReference>
<keyword evidence="5" id="KW-1185">Reference proteome</keyword>
<protein>
    <submittedName>
        <fullName evidence="4">YEATS-associated helix-containing protein</fullName>
    </submittedName>
</protein>
<accession>A0ABW8PVG5</accession>
<feature type="transmembrane region" description="Helical" evidence="2">
    <location>
        <begin position="6"/>
        <end position="26"/>
    </location>
</feature>
<comment type="caution">
    <text evidence="4">The sequence shown here is derived from an EMBL/GenBank/DDBJ whole genome shotgun (WGS) entry which is preliminary data.</text>
</comment>
<dbReference type="Proteomes" id="UP001621714">
    <property type="component" value="Unassembled WGS sequence"/>
</dbReference>
<evidence type="ECO:0000313" key="5">
    <source>
        <dbReference type="Proteomes" id="UP001621714"/>
    </source>
</evidence>
<feature type="domain" description="YEATS-Like-Associating Three TM" evidence="3">
    <location>
        <begin position="5"/>
        <end position="110"/>
    </location>
</feature>
<keyword evidence="2" id="KW-0472">Membrane</keyword>
<reference evidence="4 5" key="1">
    <citation type="submission" date="2024-02" db="EMBL/GenBank/DDBJ databases">
        <title>Marinospirillum sp. MEB 164 isolated from Lonar lake sediment.</title>
        <authorList>
            <person name="Joshi A."/>
            <person name="Thite S."/>
        </authorList>
    </citation>
    <scope>NUCLEOTIDE SEQUENCE [LARGE SCALE GENOMIC DNA]</scope>
    <source>
        <strain evidence="4 5">MEB164</strain>
    </source>
</reference>
<dbReference type="InterPro" id="IPR046890">
    <property type="entry name" value="YLATT"/>
</dbReference>
<evidence type="ECO:0000313" key="4">
    <source>
        <dbReference type="EMBL" id="MFK7159879.1"/>
    </source>
</evidence>
<evidence type="ECO:0000256" key="2">
    <source>
        <dbReference type="SAM" id="Phobius"/>
    </source>
</evidence>
<gene>
    <name evidence="4" type="ORF">V6U78_02350</name>
</gene>
<keyword evidence="2" id="KW-1133">Transmembrane helix</keyword>
<sequence>MVVFVLVLTLVMLIAGVFGGLINYYLLNQDNKDITGMLRSVVVGVGAAFLVPVVLDLVGSSIVSESQHDAGQLLIYTGLCLIAAVASRFAVSNQTDRTLRAANTAREEVEELKHQLKQVQLSLLPLIETETEMDLSEEEESKVLDELDVAATQVLKVLGTGRYTFRTQASLFDELELGESDVMKSLGILMSKGLAGKMNTNWGLRWYLTERGRRLAEASI</sequence>